<gene>
    <name evidence="1" type="primary">Il12rb2</name>
    <name evidence="1" type="ORF">UPUEPO_R06973</name>
</gene>
<proteinExistence type="predicted"/>
<dbReference type="InterPro" id="IPR036116">
    <property type="entry name" value="FN3_sf"/>
</dbReference>
<dbReference type="Proteomes" id="UP000544127">
    <property type="component" value="Unassembled WGS sequence"/>
</dbReference>
<feature type="non-terminal residue" evidence="1">
    <location>
        <position position="78"/>
    </location>
</feature>
<dbReference type="SUPFAM" id="SSF49265">
    <property type="entry name" value="Fibronectin type III"/>
    <property type="match status" value="1"/>
</dbReference>
<accession>A0A7K6AS66</accession>
<organism evidence="1 2">
    <name type="scientific">Upupa epops</name>
    <name type="common">Eurasian hoopoe</name>
    <dbReference type="NCBI Taxonomy" id="57439"/>
    <lineage>
        <taxon>Eukaryota</taxon>
        <taxon>Metazoa</taxon>
        <taxon>Chordata</taxon>
        <taxon>Craniata</taxon>
        <taxon>Vertebrata</taxon>
        <taxon>Euteleostomi</taxon>
        <taxon>Archelosauria</taxon>
        <taxon>Archosauria</taxon>
        <taxon>Dinosauria</taxon>
        <taxon>Saurischia</taxon>
        <taxon>Theropoda</taxon>
        <taxon>Coelurosauria</taxon>
        <taxon>Aves</taxon>
        <taxon>Neognathae</taxon>
        <taxon>Neoaves</taxon>
        <taxon>Telluraves</taxon>
        <taxon>Coraciimorphae</taxon>
        <taxon>Bucerotiformes</taxon>
        <taxon>Upupidae</taxon>
        <taxon>Upupa</taxon>
    </lineage>
</organism>
<dbReference type="InterPro" id="IPR013783">
    <property type="entry name" value="Ig-like_fold"/>
</dbReference>
<reference evidence="1 2" key="1">
    <citation type="submission" date="2019-09" db="EMBL/GenBank/DDBJ databases">
        <title>Bird 10,000 Genomes (B10K) Project - Family phase.</title>
        <authorList>
            <person name="Zhang G."/>
        </authorList>
    </citation>
    <scope>NUCLEOTIDE SEQUENCE [LARGE SCALE GENOMIC DNA]</scope>
    <source>
        <strain evidence="1">B10K-DU-012-37</strain>
    </source>
</reference>
<evidence type="ECO:0000313" key="1">
    <source>
        <dbReference type="EMBL" id="NWU92853.1"/>
    </source>
</evidence>
<keyword evidence="2" id="KW-1185">Reference proteome</keyword>
<dbReference type="OrthoDB" id="10005435at2759"/>
<feature type="non-terminal residue" evidence="1">
    <location>
        <position position="1"/>
    </location>
</feature>
<evidence type="ECO:0000313" key="2">
    <source>
        <dbReference type="Proteomes" id="UP000544127"/>
    </source>
</evidence>
<comment type="caution">
    <text evidence="1">The sequence shown here is derived from an EMBL/GenBank/DDBJ whole genome shotgun (WGS) entry which is preliminary data.</text>
</comment>
<dbReference type="AlphaFoldDB" id="A0A7K6AS66"/>
<sequence length="78" mass="8389">GSSVSTSVRVAAYGQHTFTCKILCAHDRTLVCGIEIDCGNPPEAPRNLACIQHGAEGHPTCTWDRGRPTHIPTTYAIQ</sequence>
<name>A0A7K6AS66_UPUEP</name>
<dbReference type="EMBL" id="VZRI01004698">
    <property type="protein sequence ID" value="NWU92853.1"/>
    <property type="molecule type" value="Genomic_DNA"/>
</dbReference>
<protein>
    <submittedName>
        <fullName evidence="1">I12R2 protein</fullName>
    </submittedName>
</protein>
<dbReference type="Gene3D" id="2.60.40.10">
    <property type="entry name" value="Immunoglobulins"/>
    <property type="match status" value="1"/>
</dbReference>